<sequence>MGILLREERANKGRSSAVVYDRSPRAGRSSRTAHRKSARTFTSTVCLMSTTSKDRELDWSDENGSELDKDCAGWQEWC</sequence>
<proteinExistence type="evidence at transcript level"/>
<reference evidence="2" key="2">
    <citation type="journal article" date="2005" name="Biochem. Biophys. Res. Commun.">
        <title>Identification of a novel gene, HCR2, in aorta of hypercoagulable rats using suppression subtractive hybridization.</title>
        <authorList>
            <person name="Zhao Y.H."/>
            <person name="Bai H."/>
            <person name="Liu B.W."/>
            <person name="Shen T."/>
            <person name="Fang D.Z."/>
            <person name="Liu Y."/>
        </authorList>
    </citation>
    <scope>NUCLEOTIDE SEQUENCE</scope>
    <source>
        <strain evidence="2">Wistar</strain>
    </source>
</reference>
<name>Q6XFQ6_RAT</name>
<evidence type="ECO:0000313" key="2">
    <source>
        <dbReference type="EMBL" id="AAQ63467.1"/>
    </source>
</evidence>
<feature type="region of interest" description="Disordered" evidence="1">
    <location>
        <begin position="1"/>
        <end position="37"/>
    </location>
</feature>
<reference evidence="2" key="1">
    <citation type="submission" date="2003-02" db="EMBL/GenBank/DDBJ databases">
        <authorList>
            <person name="Zhao Y."/>
            <person name="Liu B."/>
            <person name="Bai H."/>
        </authorList>
    </citation>
    <scope>NUCLEOTIDE SEQUENCE</scope>
    <source>
        <strain evidence="2">Wistar</strain>
    </source>
</reference>
<protein>
    <submittedName>
        <fullName evidence="2">Hypercoagulability-related protein</fullName>
    </submittedName>
</protein>
<evidence type="ECO:0000256" key="1">
    <source>
        <dbReference type="SAM" id="MobiDB-lite"/>
    </source>
</evidence>
<gene>
    <name evidence="2" type="primary">HCR2</name>
</gene>
<dbReference type="EMBL" id="AY234417">
    <property type="protein sequence ID" value="AAQ63467.1"/>
    <property type="molecule type" value="mRNA"/>
</dbReference>
<dbReference type="AlphaFoldDB" id="Q6XFQ6"/>
<feature type="compositionally biased region" description="Basic and acidic residues" evidence="1">
    <location>
        <begin position="1"/>
        <end position="11"/>
    </location>
</feature>
<organism evidence="2">
    <name type="scientific">Rattus norvegicus</name>
    <name type="common">Rat</name>
    <dbReference type="NCBI Taxonomy" id="10116"/>
    <lineage>
        <taxon>Eukaryota</taxon>
        <taxon>Metazoa</taxon>
        <taxon>Chordata</taxon>
        <taxon>Craniata</taxon>
        <taxon>Vertebrata</taxon>
        <taxon>Euteleostomi</taxon>
        <taxon>Mammalia</taxon>
        <taxon>Eutheria</taxon>
        <taxon>Euarchontoglires</taxon>
        <taxon>Glires</taxon>
        <taxon>Rodentia</taxon>
        <taxon>Myomorpha</taxon>
        <taxon>Muroidea</taxon>
        <taxon>Muridae</taxon>
        <taxon>Murinae</taxon>
        <taxon>Rattus</taxon>
    </lineage>
</organism>
<accession>Q6XFQ6</accession>